<comment type="caution">
    <text evidence="2">The sequence shown here is derived from an EMBL/GenBank/DDBJ whole genome shotgun (WGS) entry which is preliminary data.</text>
</comment>
<evidence type="ECO:0000313" key="2">
    <source>
        <dbReference type="EMBL" id="RAL26041.1"/>
    </source>
</evidence>
<dbReference type="CDD" id="cd00081">
    <property type="entry name" value="Hint"/>
    <property type="match status" value="1"/>
</dbReference>
<reference evidence="2 3" key="2">
    <citation type="submission" date="2018-06" db="EMBL/GenBank/DDBJ databases">
        <authorList>
            <person name="Zhirakovskaya E."/>
        </authorList>
    </citation>
    <scope>NUCLEOTIDE SEQUENCE [LARGE SCALE GENOMIC DNA]</scope>
    <source>
        <strain evidence="2 3">FBKL4.011</strain>
    </source>
</reference>
<dbReference type="EMBL" id="QJKK01000003">
    <property type="protein sequence ID" value="RAL26041.1"/>
    <property type="molecule type" value="Genomic_DNA"/>
</dbReference>
<reference evidence="2 3" key="1">
    <citation type="submission" date="2018-06" db="EMBL/GenBank/DDBJ databases">
        <title>Thermoflavimicrobium daqus sp. nov., a thermophilic microbe isolated from Moutai-flavour Daqu.</title>
        <authorList>
            <person name="Wang X."/>
            <person name="Zhou H."/>
        </authorList>
    </citation>
    <scope>NUCLEOTIDE SEQUENCE [LARGE SCALE GENOMIC DNA]</scope>
    <source>
        <strain evidence="2 3">FBKL4.011</strain>
    </source>
</reference>
<keyword evidence="3" id="KW-1185">Reference proteome</keyword>
<evidence type="ECO:0000259" key="1">
    <source>
        <dbReference type="Pfam" id="PF13403"/>
    </source>
</evidence>
<accession>A0A364K6V9</accession>
<proteinExistence type="predicted"/>
<gene>
    <name evidence="2" type="ORF">DL897_06350</name>
</gene>
<dbReference type="InterPro" id="IPR036844">
    <property type="entry name" value="Hint_dom_sf"/>
</dbReference>
<dbReference type="AlphaFoldDB" id="A0A364K6V9"/>
<dbReference type="Gene3D" id="2.170.16.10">
    <property type="entry name" value="Hedgehog/Intein (Hint) domain"/>
    <property type="match status" value="1"/>
</dbReference>
<dbReference type="SUPFAM" id="SSF51294">
    <property type="entry name" value="Hedgehog/intein (Hint) domain"/>
    <property type="match status" value="1"/>
</dbReference>
<dbReference type="OrthoDB" id="2666939at2"/>
<organism evidence="2 3">
    <name type="scientific">Thermoflavimicrobium daqui</name>
    <dbReference type="NCBI Taxonomy" id="2137476"/>
    <lineage>
        <taxon>Bacteria</taxon>
        <taxon>Bacillati</taxon>
        <taxon>Bacillota</taxon>
        <taxon>Bacilli</taxon>
        <taxon>Bacillales</taxon>
        <taxon>Thermoactinomycetaceae</taxon>
        <taxon>Thermoflavimicrobium</taxon>
    </lineage>
</organism>
<dbReference type="Pfam" id="PF13403">
    <property type="entry name" value="Hint_2"/>
    <property type="match status" value="1"/>
</dbReference>
<evidence type="ECO:0000313" key="3">
    <source>
        <dbReference type="Proteomes" id="UP000251213"/>
    </source>
</evidence>
<sequence length="70" mass="7922">MTNCFTPGTLIKTAEGEKKIEDIKVGDKVLAKDEKTEKQEYKEVVQLFRKFTISMSAKKSSKLPMSIPID</sequence>
<dbReference type="InterPro" id="IPR028992">
    <property type="entry name" value="Hedgehog/Intein_dom"/>
</dbReference>
<dbReference type="Proteomes" id="UP000251213">
    <property type="component" value="Unassembled WGS sequence"/>
</dbReference>
<feature type="domain" description="Hedgehog/Intein (Hint)" evidence="1">
    <location>
        <begin position="4"/>
        <end position="38"/>
    </location>
</feature>
<name>A0A364K6V9_9BACL</name>
<protein>
    <recommendedName>
        <fullName evidence="1">Hedgehog/Intein (Hint) domain-containing protein</fullName>
    </recommendedName>
</protein>